<accession>A0AAE1Y1I5</accession>
<evidence type="ECO:0000313" key="2">
    <source>
        <dbReference type="Proteomes" id="UP001293254"/>
    </source>
</evidence>
<comment type="caution">
    <text evidence="1">The sequence shown here is derived from an EMBL/GenBank/DDBJ whole genome shotgun (WGS) entry which is preliminary data.</text>
</comment>
<reference evidence="1" key="2">
    <citation type="journal article" date="2024" name="Plant">
        <title>Genomic evolution and insights into agronomic trait innovations of Sesamum species.</title>
        <authorList>
            <person name="Miao H."/>
            <person name="Wang L."/>
            <person name="Qu L."/>
            <person name="Liu H."/>
            <person name="Sun Y."/>
            <person name="Le M."/>
            <person name="Wang Q."/>
            <person name="Wei S."/>
            <person name="Zheng Y."/>
            <person name="Lin W."/>
            <person name="Duan Y."/>
            <person name="Cao H."/>
            <person name="Xiong S."/>
            <person name="Wang X."/>
            <person name="Wei L."/>
            <person name="Li C."/>
            <person name="Ma Q."/>
            <person name="Ju M."/>
            <person name="Zhao R."/>
            <person name="Li G."/>
            <person name="Mu C."/>
            <person name="Tian Q."/>
            <person name="Mei H."/>
            <person name="Zhang T."/>
            <person name="Gao T."/>
            <person name="Zhang H."/>
        </authorList>
    </citation>
    <scope>NUCLEOTIDE SEQUENCE</scope>
    <source>
        <strain evidence="1">3651</strain>
    </source>
</reference>
<proteinExistence type="predicted"/>
<protein>
    <submittedName>
        <fullName evidence="1">Uncharacterized protein</fullName>
    </submittedName>
</protein>
<dbReference type="EMBL" id="JACGWO010000008">
    <property type="protein sequence ID" value="KAK4421546.1"/>
    <property type="molecule type" value="Genomic_DNA"/>
</dbReference>
<organism evidence="1 2">
    <name type="scientific">Sesamum alatum</name>
    <dbReference type="NCBI Taxonomy" id="300844"/>
    <lineage>
        <taxon>Eukaryota</taxon>
        <taxon>Viridiplantae</taxon>
        <taxon>Streptophyta</taxon>
        <taxon>Embryophyta</taxon>
        <taxon>Tracheophyta</taxon>
        <taxon>Spermatophyta</taxon>
        <taxon>Magnoliopsida</taxon>
        <taxon>eudicotyledons</taxon>
        <taxon>Gunneridae</taxon>
        <taxon>Pentapetalae</taxon>
        <taxon>asterids</taxon>
        <taxon>lamiids</taxon>
        <taxon>Lamiales</taxon>
        <taxon>Pedaliaceae</taxon>
        <taxon>Sesamum</taxon>
    </lineage>
</organism>
<dbReference type="Proteomes" id="UP001293254">
    <property type="component" value="Unassembled WGS sequence"/>
</dbReference>
<reference evidence="1" key="1">
    <citation type="submission" date="2020-06" db="EMBL/GenBank/DDBJ databases">
        <authorList>
            <person name="Li T."/>
            <person name="Hu X."/>
            <person name="Zhang T."/>
            <person name="Song X."/>
            <person name="Zhang H."/>
            <person name="Dai N."/>
            <person name="Sheng W."/>
            <person name="Hou X."/>
            <person name="Wei L."/>
        </authorList>
    </citation>
    <scope>NUCLEOTIDE SEQUENCE</scope>
    <source>
        <strain evidence="1">3651</strain>
        <tissue evidence="1">Leaf</tissue>
    </source>
</reference>
<dbReference type="AlphaFoldDB" id="A0AAE1Y1I5"/>
<evidence type="ECO:0000313" key="1">
    <source>
        <dbReference type="EMBL" id="KAK4421546.1"/>
    </source>
</evidence>
<sequence>MHAWDITVGHDPTVVEDDSLTVSIAAPSIPGESPKKAGDNGIKEIDKVGWDMVVDQIIGTSGWILLWRITRTRSRLPMPRAWANNFPGTRIRLRAVGGQGFRLAEDEGPESYGSCDEKGEGLVDWLGGWDIDLGEFQGRLGVVSKGGEDGIPGDGWGEYGVRDSSFYCGCRLFHKCSRKN</sequence>
<gene>
    <name evidence="1" type="ORF">Salat_2105200</name>
</gene>
<name>A0AAE1Y1I5_9LAMI</name>
<keyword evidence="2" id="KW-1185">Reference proteome</keyword>